<proteinExistence type="inferred from homology"/>
<accession>A0A1M7Z4U9</accession>
<keyword evidence="2 4" id="KW-0479">Metal-binding</keyword>
<dbReference type="RefSeq" id="WP_073625295.1">
    <property type="nucleotide sequence ID" value="NZ_FRXO01000001.1"/>
</dbReference>
<evidence type="ECO:0000313" key="5">
    <source>
        <dbReference type="EMBL" id="SHO59973.1"/>
    </source>
</evidence>
<gene>
    <name evidence="5" type="ORF">SAMN02745172_00130</name>
</gene>
<comment type="cofactor">
    <cofactor evidence="4">
        <name>Mg(2+)</name>
        <dbReference type="ChEBI" id="CHEBI:18420"/>
    </cofactor>
</comment>
<dbReference type="InterPro" id="IPR000760">
    <property type="entry name" value="Inositol_monophosphatase-like"/>
</dbReference>
<evidence type="ECO:0000256" key="1">
    <source>
        <dbReference type="ARBA" id="ARBA00009759"/>
    </source>
</evidence>
<dbReference type="GO" id="GO:0008934">
    <property type="term" value="F:inositol monophosphate 1-phosphatase activity"/>
    <property type="evidence" value="ECO:0007669"/>
    <property type="project" value="TreeGrafter"/>
</dbReference>
<dbReference type="Proteomes" id="UP000186406">
    <property type="component" value="Unassembled WGS sequence"/>
</dbReference>
<evidence type="ECO:0000256" key="3">
    <source>
        <dbReference type="ARBA" id="ARBA00022842"/>
    </source>
</evidence>
<dbReference type="SUPFAM" id="SSF56655">
    <property type="entry name" value="Carbohydrate phosphatase"/>
    <property type="match status" value="1"/>
</dbReference>
<dbReference type="STRING" id="1123029.SAMN02745172_00130"/>
<evidence type="ECO:0000313" key="6">
    <source>
        <dbReference type="Proteomes" id="UP000186406"/>
    </source>
</evidence>
<dbReference type="AlphaFoldDB" id="A0A1M7Z4U9"/>
<reference evidence="5 6" key="1">
    <citation type="submission" date="2016-12" db="EMBL/GenBank/DDBJ databases">
        <authorList>
            <person name="Song W.-J."/>
            <person name="Kurnit D.M."/>
        </authorList>
    </citation>
    <scope>NUCLEOTIDE SEQUENCE [LARGE SCALE GENOMIC DNA]</scope>
    <source>
        <strain evidence="5 6">DSM 19599</strain>
    </source>
</reference>
<keyword evidence="3 4" id="KW-0460">Magnesium</keyword>
<keyword evidence="6" id="KW-1185">Reference proteome</keyword>
<dbReference type="PANTHER" id="PTHR20854">
    <property type="entry name" value="INOSITOL MONOPHOSPHATASE"/>
    <property type="match status" value="1"/>
</dbReference>
<feature type="binding site" evidence="4">
    <location>
        <position position="92"/>
    </location>
    <ligand>
        <name>Mg(2+)</name>
        <dbReference type="ChEBI" id="CHEBI:18420"/>
        <label>1</label>
        <note>catalytic</note>
    </ligand>
</feature>
<evidence type="ECO:0000256" key="4">
    <source>
        <dbReference type="PIRSR" id="PIRSR600760-2"/>
    </source>
</evidence>
<dbReference type="CDD" id="cd01638">
    <property type="entry name" value="CysQ"/>
    <property type="match status" value="1"/>
</dbReference>
<feature type="binding site" evidence="4">
    <location>
        <position position="94"/>
    </location>
    <ligand>
        <name>Mg(2+)</name>
        <dbReference type="ChEBI" id="CHEBI:18420"/>
        <label>1</label>
        <note>catalytic</note>
    </ligand>
</feature>
<evidence type="ECO:0000256" key="2">
    <source>
        <dbReference type="ARBA" id="ARBA00022723"/>
    </source>
</evidence>
<dbReference type="InterPro" id="IPR020550">
    <property type="entry name" value="Inositol_monophosphatase_CS"/>
</dbReference>
<dbReference type="Pfam" id="PF00459">
    <property type="entry name" value="Inositol_P"/>
    <property type="match status" value="1"/>
</dbReference>
<dbReference type="PRINTS" id="PR00377">
    <property type="entry name" value="IMPHPHTASES"/>
</dbReference>
<dbReference type="Gene3D" id="3.40.190.80">
    <property type="match status" value="1"/>
</dbReference>
<protein>
    <submittedName>
        <fullName evidence="5">Myo-inositol-1(Or 4)-monophosphatase</fullName>
    </submittedName>
</protein>
<dbReference type="EMBL" id="FRXO01000001">
    <property type="protein sequence ID" value="SHO59973.1"/>
    <property type="molecule type" value="Genomic_DNA"/>
</dbReference>
<dbReference type="PANTHER" id="PTHR20854:SF4">
    <property type="entry name" value="INOSITOL-1-MONOPHOSPHATASE-RELATED"/>
    <property type="match status" value="1"/>
</dbReference>
<dbReference type="GO" id="GO:0007165">
    <property type="term" value="P:signal transduction"/>
    <property type="evidence" value="ECO:0007669"/>
    <property type="project" value="TreeGrafter"/>
</dbReference>
<organism evidence="5 6">
    <name type="scientific">Pseudoxanthobacter soli DSM 19599</name>
    <dbReference type="NCBI Taxonomy" id="1123029"/>
    <lineage>
        <taxon>Bacteria</taxon>
        <taxon>Pseudomonadati</taxon>
        <taxon>Pseudomonadota</taxon>
        <taxon>Alphaproteobacteria</taxon>
        <taxon>Hyphomicrobiales</taxon>
        <taxon>Segnochrobactraceae</taxon>
        <taxon>Pseudoxanthobacter</taxon>
    </lineage>
</organism>
<dbReference type="Gene3D" id="3.30.540.10">
    <property type="entry name" value="Fructose-1,6-Bisphosphatase, subunit A, domain 1"/>
    <property type="match status" value="1"/>
</dbReference>
<dbReference type="GO" id="GO:0006020">
    <property type="term" value="P:inositol metabolic process"/>
    <property type="evidence" value="ECO:0007669"/>
    <property type="project" value="TreeGrafter"/>
</dbReference>
<feature type="binding site" evidence="4">
    <location>
        <position position="74"/>
    </location>
    <ligand>
        <name>Mg(2+)</name>
        <dbReference type="ChEBI" id="CHEBI:18420"/>
        <label>1</label>
        <note>catalytic</note>
    </ligand>
</feature>
<dbReference type="PROSITE" id="PS00630">
    <property type="entry name" value="IMP_2"/>
    <property type="match status" value="1"/>
</dbReference>
<feature type="binding site" evidence="4">
    <location>
        <position position="95"/>
    </location>
    <ligand>
        <name>Mg(2+)</name>
        <dbReference type="ChEBI" id="CHEBI:18420"/>
        <label>1</label>
        <note>catalytic</note>
    </ligand>
</feature>
<sequence length="274" mass="28953">MPDVEDENARAADLDLLDTYAREAGRIALGYFQADPQIWTKGDSSPVTEADLAVDAFLRNGLLGERPDLGWLSEETADDGSRLSHDRLFVVDPIDGTRAFIAGLPDWTVSLAMVENGRPVAAALFCPPRDEMFLAGRGLGARLNGVPLSTGRAATLEGARIAAPKSFVRRELLARAGMEAVPFVHSLAYRLALVACGRIDGAAASGRACDWDLAAADLLVSEAGGRLVELSGGPVRYNAADVRHAPLIASGEALSGPLLSFFSTHMAADGQPRS</sequence>
<comment type="similarity">
    <text evidence="1">Belongs to the inositol monophosphatase superfamily.</text>
</comment>
<name>A0A1M7Z4U9_9HYPH</name>
<dbReference type="GO" id="GO:0046854">
    <property type="term" value="P:phosphatidylinositol phosphate biosynthetic process"/>
    <property type="evidence" value="ECO:0007669"/>
    <property type="project" value="InterPro"/>
</dbReference>
<dbReference type="GO" id="GO:0046872">
    <property type="term" value="F:metal ion binding"/>
    <property type="evidence" value="ECO:0007669"/>
    <property type="project" value="UniProtKB-KW"/>
</dbReference>
<feature type="binding site" evidence="4">
    <location>
        <position position="212"/>
    </location>
    <ligand>
        <name>Mg(2+)</name>
        <dbReference type="ChEBI" id="CHEBI:18420"/>
        <label>1</label>
        <note>catalytic</note>
    </ligand>
</feature>